<dbReference type="PANTHER" id="PTHR42939">
    <property type="entry name" value="ABC TRANSPORTER ATP-BINDING PROTEIN ALBC-RELATED"/>
    <property type="match status" value="1"/>
</dbReference>
<dbReference type="GO" id="GO:0005524">
    <property type="term" value="F:ATP binding"/>
    <property type="evidence" value="ECO:0007669"/>
    <property type="project" value="UniProtKB-KW"/>
</dbReference>
<protein>
    <submittedName>
        <fullName evidence="6">ABC transporter ATP-binding protein</fullName>
    </submittedName>
</protein>
<feature type="compositionally biased region" description="Polar residues" evidence="4">
    <location>
        <begin position="1"/>
        <end position="11"/>
    </location>
</feature>
<dbReference type="RefSeq" id="WP_256396431.1">
    <property type="nucleotide sequence ID" value="NZ_JANHDJ010000004.1"/>
</dbReference>
<organism evidence="6 7">
    <name type="scientific">Halohasta litorea</name>
    <dbReference type="NCBI Taxonomy" id="869891"/>
    <lineage>
        <taxon>Archaea</taxon>
        <taxon>Methanobacteriati</taxon>
        <taxon>Methanobacteriota</taxon>
        <taxon>Stenosarchaea group</taxon>
        <taxon>Halobacteria</taxon>
        <taxon>Halobacteriales</taxon>
        <taxon>Haloferacaceae</taxon>
        <taxon>Halohasta</taxon>
    </lineage>
</organism>
<feature type="compositionally biased region" description="Polar residues" evidence="4">
    <location>
        <begin position="256"/>
        <end position="271"/>
    </location>
</feature>
<keyword evidence="1" id="KW-0813">Transport</keyword>
<dbReference type="PROSITE" id="PS50893">
    <property type="entry name" value="ABC_TRANSPORTER_2"/>
    <property type="match status" value="1"/>
</dbReference>
<dbReference type="PANTHER" id="PTHR42939:SF1">
    <property type="entry name" value="ABC TRANSPORTER ATP-BINDING PROTEIN ALBC-RELATED"/>
    <property type="match status" value="1"/>
</dbReference>
<dbReference type="PROSITE" id="PS00211">
    <property type="entry name" value="ABC_TRANSPORTER_1"/>
    <property type="match status" value="1"/>
</dbReference>
<dbReference type="AlphaFoldDB" id="A0ABD6D9Q7"/>
<dbReference type="InterPro" id="IPR003439">
    <property type="entry name" value="ABC_transporter-like_ATP-bd"/>
</dbReference>
<dbReference type="Gene3D" id="3.40.50.300">
    <property type="entry name" value="P-loop containing nucleotide triphosphate hydrolases"/>
    <property type="match status" value="1"/>
</dbReference>
<dbReference type="Pfam" id="PF00005">
    <property type="entry name" value="ABC_tran"/>
    <property type="match status" value="1"/>
</dbReference>
<keyword evidence="7" id="KW-1185">Reference proteome</keyword>
<name>A0ABD6D9Q7_9EURY</name>
<comment type="caution">
    <text evidence="6">The sequence shown here is derived from an EMBL/GenBank/DDBJ whole genome shotgun (WGS) entry which is preliminary data.</text>
</comment>
<feature type="region of interest" description="Disordered" evidence="4">
    <location>
        <begin position="255"/>
        <end position="285"/>
    </location>
</feature>
<keyword evidence="3 6" id="KW-0067">ATP-binding</keyword>
<dbReference type="SMART" id="SM00382">
    <property type="entry name" value="AAA"/>
    <property type="match status" value="1"/>
</dbReference>
<evidence type="ECO:0000256" key="4">
    <source>
        <dbReference type="SAM" id="MobiDB-lite"/>
    </source>
</evidence>
<evidence type="ECO:0000259" key="5">
    <source>
        <dbReference type="PROSITE" id="PS50893"/>
    </source>
</evidence>
<sequence>MSSPSQQTTDESPPAIDATGLTKQFGSTTVVDGIDLSVEPGTVYGFLGPNGAGKTTTMRMLTTLTKPTDGEAAIMGAPVSDRDGVRNHLGYLPEEPPVFDELTGREQLQYVARLRDVPPAEADDRITEWLERFDLAADADRRIDDYSKGMRQKIGLIAALLHEPSVVFLDEPTSGLDPRAARTVLDVIASLSDAGQTVFLSTHILSVVEELADTVGVLYDGTLVAEGPPAELSAQVDGDADGDGQSTLEDVFLAVTTDSPAAQAAPESTNGAGARQPAADDSAGR</sequence>
<feature type="domain" description="ABC transporter" evidence="5">
    <location>
        <begin position="16"/>
        <end position="245"/>
    </location>
</feature>
<dbReference type="InterPro" id="IPR017871">
    <property type="entry name" value="ABC_transporter-like_CS"/>
</dbReference>
<dbReference type="InterPro" id="IPR051782">
    <property type="entry name" value="ABC_Transporter_VariousFunc"/>
</dbReference>
<reference evidence="6 7" key="1">
    <citation type="journal article" date="2019" name="Int. J. Syst. Evol. Microbiol.">
        <title>The Global Catalogue of Microorganisms (GCM) 10K type strain sequencing project: providing services to taxonomists for standard genome sequencing and annotation.</title>
        <authorList>
            <consortium name="The Broad Institute Genomics Platform"/>
            <consortium name="The Broad Institute Genome Sequencing Center for Infectious Disease"/>
            <person name="Wu L."/>
            <person name="Ma J."/>
        </authorList>
    </citation>
    <scope>NUCLEOTIDE SEQUENCE [LARGE SCALE GENOMIC DNA]</scope>
    <source>
        <strain evidence="6 7">CGMCC 1.10593</strain>
    </source>
</reference>
<dbReference type="EMBL" id="JBHUDM010000004">
    <property type="protein sequence ID" value="MFD1643041.1"/>
    <property type="molecule type" value="Genomic_DNA"/>
</dbReference>
<gene>
    <name evidence="6" type="ORF">ACFSBW_14285</name>
</gene>
<dbReference type="InterPro" id="IPR003593">
    <property type="entry name" value="AAA+_ATPase"/>
</dbReference>
<evidence type="ECO:0000256" key="1">
    <source>
        <dbReference type="ARBA" id="ARBA00022448"/>
    </source>
</evidence>
<dbReference type="InterPro" id="IPR027417">
    <property type="entry name" value="P-loop_NTPase"/>
</dbReference>
<evidence type="ECO:0000256" key="3">
    <source>
        <dbReference type="ARBA" id="ARBA00022840"/>
    </source>
</evidence>
<evidence type="ECO:0000313" key="6">
    <source>
        <dbReference type="EMBL" id="MFD1643041.1"/>
    </source>
</evidence>
<proteinExistence type="predicted"/>
<feature type="region of interest" description="Disordered" evidence="4">
    <location>
        <begin position="1"/>
        <end position="21"/>
    </location>
</feature>
<dbReference type="SUPFAM" id="SSF52540">
    <property type="entry name" value="P-loop containing nucleoside triphosphate hydrolases"/>
    <property type="match status" value="1"/>
</dbReference>
<dbReference type="Proteomes" id="UP001597052">
    <property type="component" value="Unassembled WGS sequence"/>
</dbReference>
<keyword evidence="2" id="KW-0547">Nucleotide-binding</keyword>
<evidence type="ECO:0000256" key="2">
    <source>
        <dbReference type="ARBA" id="ARBA00022741"/>
    </source>
</evidence>
<evidence type="ECO:0000313" key="7">
    <source>
        <dbReference type="Proteomes" id="UP001597052"/>
    </source>
</evidence>
<accession>A0ABD6D9Q7</accession>